<dbReference type="Pfam" id="PF13185">
    <property type="entry name" value="GAF_2"/>
    <property type="match status" value="1"/>
</dbReference>
<dbReference type="FunFam" id="3.30.450.20:FF:000099">
    <property type="entry name" value="Sensory box sensor histidine kinase"/>
    <property type="match status" value="1"/>
</dbReference>
<keyword evidence="6" id="KW-0547">Nucleotide-binding</keyword>
<evidence type="ECO:0000256" key="8">
    <source>
        <dbReference type="ARBA" id="ARBA00022840"/>
    </source>
</evidence>
<feature type="domain" description="PAC" evidence="17">
    <location>
        <begin position="412"/>
        <end position="464"/>
    </location>
</feature>
<protein>
    <recommendedName>
        <fullName evidence="3">histidine kinase</fullName>
        <ecNumber evidence="3">2.7.13.3</ecNumber>
    </recommendedName>
</protein>
<dbReference type="GO" id="GO:0005524">
    <property type="term" value="F:ATP binding"/>
    <property type="evidence" value="ECO:0007669"/>
    <property type="project" value="UniProtKB-KW"/>
</dbReference>
<evidence type="ECO:0000256" key="10">
    <source>
        <dbReference type="ARBA" id="ARBA00023136"/>
    </source>
</evidence>
<dbReference type="OrthoDB" id="9803190at2"/>
<comment type="subcellular location">
    <subcellularLocation>
        <location evidence="2">Membrane</location>
    </subcellularLocation>
</comment>
<dbReference type="PROSITE" id="PS50113">
    <property type="entry name" value="PAC"/>
    <property type="match status" value="2"/>
</dbReference>
<dbReference type="InterPro" id="IPR036097">
    <property type="entry name" value="HisK_dim/P_sf"/>
</dbReference>
<evidence type="ECO:0000256" key="4">
    <source>
        <dbReference type="ARBA" id="ARBA00022553"/>
    </source>
</evidence>
<dbReference type="KEGG" id="plon:Pla110_27170"/>
<dbReference type="PANTHER" id="PTHR43047">
    <property type="entry name" value="TWO-COMPONENT HISTIDINE PROTEIN KINASE"/>
    <property type="match status" value="1"/>
</dbReference>
<dbReference type="EC" id="2.7.13.3" evidence="3"/>
<dbReference type="InterPro" id="IPR036890">
    <property type="entry name" value="HATPase_C_sf"/>
</dbReference>
<dbReference type="FunFam" id="3.30.565.10:FF:000010">
    <property type="entry name" value="Sensor histidine kinase RcsC"/>
    <property type="match status" value="1"/>
</dbReference>
<evidence type="ECO:0000256" key="6">
    <source>
        <dbReference type="ARBA" id="ARBA00022741"/>
    </source>
</evidence>
<evidence type="ECO:0000256" key="12">
    <source>
        <dbReference type="PROSITE-ProRule" id="PRU00169"/>
    </source>
</evidence>
<dbReference type="GO" id="GO:0005886">
    <property type="term" value="C:plasma membrane"/>
    <property type="evidence" value="ECO:0007669"/>
    <property type="project" value="TreeGrafter"/>
</dbReference>
<evidence type="ECO:0000256" key="5">
    <source>
        <dbReference type="ARBA" id="ARBA00022679"/>
    </source>
</evidence>
<dbReference type="SUPFAM" id="SSF55785">
    <property type="entry name" value="PYP-like sensor domain (PAS domain)"/>
    <property type="match status" value="2"/>
</dbReference>
<dbReference type="EMBL" id="CP036281">
    <property type="protein sequence ID" value="QDU80980.1"/>
    <property type="molecule type" value="Genomic_DNA"/>
</dbReference>
<evidence type="ECO:0000256" key="2">
    <source>
        <dbReference type="ARBA" id="ARBA00004370"/>
    </source>
</evidence>
<dbReference type="Gene3D" id="1.10.287.130">
    <property type="match status" value="1"/>
</dbReference>
<evidence type="ECO:0000259" key="15">
    <source>
        <dbReference type="PROSITE" id="PS50110"/>
    </source>
</evidence>
<dbReference type="SMART" id="SM00086">
    <property type="entry name" value="PAC"/>
    <property type="match status" value="2"/>
</dbReference>
<feature type="domain" description="Histidine kinase" evidence="14">
    <location>
        <begin position="482"/>
        <end position="700"/>
    </location>
</feature>
<dbReference type="PROSITE" id="PS50112">
    <property type="entry name" value="PAS"/>
    <property type="match status" value="2"/>
</dbReference>
<feature type="domain" description="PAS" evidence="16">
    <location>
        <begin position="211"/>
        <end position="281"/>
    </location>
</feature>
<keyword evidence="4 12" id="KW-0597">Phosphoprotein</keyword>
<dbReference type="PROSITE" id="PS50110">
    <property type="entry name" value="RESPONSE_REGULATORY"/>
    <property type="match status" value="1"/>
</dbReference>
<feature type="domain" description="PAC" evidence="17">
    <location>
        <begin position="284"/>
        <end position="336"/>
    </location>
</feature>
<feature type="domain" description="Response regulatory" evidence="15">
    <location>
        <begin position="729"/>
        <end position="848"/>
    </location>
</feature>
<dbReference type="Proteomes" id="UP000317178">
    <property type="component" value="Chromosome"/>
</dbReference>
<dbReference type="PRINTS" id="PR00344">
    <property type="entry name" value="BCTRLSENSOR"/>
</dbReference>
<dbReference type="NCBIfam" id="TIGR00229">
    <property type="entry name" value="sensory_box"/>
    <property type="match status" value="2"/>
</dbReference>
<keyword evidence="11" id="KW-0131">Cell cycle</keyword>
<accession>A0A518CP30</accession>
<keyword evidence="7" id="KW-0418">Kinase</keyword>
<dbReference type="InterPro" id="IPR013655">
    <property type="entry name" value="PAS_fold_3"/>
</dbReference>
<comment type="catalytic activity">
    <reaction evidence="1">
        <text>ATP + protein L-histidine = ADP + protein N-phospho-L-histidine.</text>
        <dbReference type="EC" id="2.7.13.3"/>
    </reaction>
</comment>
<dbReference type="CDD" id="cd00130">
    <property type="entry name" value="PAS"/>
    <property type="match status" value="2"/>
</dbReference>
<sequence>MTQINQSNENIDDRHCSPPEEQIMNDGVPSKDLNTSQAMVDALIRLHELNARLLNSPNLIDVSRDTLETVVDLSSADFGTLQFFDPAENGLRYVAQVGFKPGFLDNNDIIDHEFHSTCAKALQSGVRVIVEDFETDDEAKDHRMMAAEFGYRAAQSTPLLSHHREVIGMITTHFRHPRKFTEWELKLVDLFVMQASSVIERTRTMAELRESEARFRTMADTAPGMLWITDQEHRCTFLSKGWYDFTGQTESEGLGFGWLDATHPDDRKRAAETFHVAADKRIECAIEYRLRQTDGTYRWVIDTARPRVDEKGVWHGFIGSVIDNHENKIANEIMRENEGRLRIAAEAIRGVFYDYDLRSGVITRSHGLEKVTGYRIEDHPVVSKWWSNFVHPEDRTLLRKAIDRAISEGGTLDCTYRLQHKLGHLIHVWDQAIVLSDELGTPFKVIGCAVDISEQKKTEESLQQARAIAEEANQSRGEFLANMSHEIRTPMTAILGHAEILVDHLIDVDNLQAVETIRRNGLFLLEVINDILDLSKIDAGRIRLASERISVDDLVSDIRSLMDVRAKEKNLLLSVECAGKIPATIQTDGTRLRQILLNLLGNAIKFTERGEVKLVADFQPSLQQMQFDVIDTGVGIDPSQLELLFEPFMQSDNSTTRTIGGTGLGLTISRRLARALGGDVTVKSQPGVGSKFTLIVDCGNIDSIPLINPSFDISLDKAADHFSGSLSGTVLVVDDRRDILYLAARLIEEAGGKVITATNGKDAIELLEGTAADRSAIDVVLMDMQMPQMDGYAATRTLRARGFDKPIIALTANAMVGDRDRCIEAGCTNYTTKPLNSKELLSMIAQYL</sequence>
<evidence type="ECO:0000256" key="13">
    <source>
        <dbReference type="SAM" id="MobiDB-lite"/>
    </source>
</evidence>
<dbReference type="InterPro" id="IPR000014">
    <property type="entry name" value="PAS"/>
</dbReference>
<dbReference type="Pfam" id="PF00072">
    <property type="entry name" value="Response_reg"/>
    <property type="match status" value="1"/>
</dbReference>
<dbReference type="CDD" id="cd16922">
    <property type="entry name" value="HATPase_EvgS-ArcB-TorS-like"/>
    <property type="match status" value="1"/>
</dbReference>
<dbReference type="PROSITE" id="PS50109">
    <property type="entry name" value="HIS_KIN"/>
    <property type="match status" value="1"/>
</dbReference>
<evidence type="ECO:0000256" key="3">
    <source>
        <dbReference type="ARBA" id="ARBA00012438"/>
    </source>
</evidence>
<dbReference type="SUPFAM" id="SSF52172">
    <property type="entry name" value="CheY-like"/>
    <property type="match status" value="1"/>
</dbReference>
<feature type="domain" description="PAS" evidence="16">
    <location>
        <begin position="337"/>
        <end position="409"/>
    </location>
</feature>
<dbReference type="InterPro" id="IPR011006">
    <property type="entry name" value="CheY-like_superfamily"/>
</dbReference>
<evidence type="ECO:0000313" key="18">
    <source>
        <dbReference type="EMBL" id="QDU80980.1"/>
    </source>
</evidence>
<organism evidence="18 19">
    <name type="scientific">Polystyrenella longa</name>
    <dbReference type="NCBI Taxonomy" id="2528007"/>
    <lineage>
        <taxon>Bacteria</taxon>
        <taxon>Pseudomonadati</taxon>
        <taxon>Planctomycetota</taxon>
        <taxon>Planctomycetia</taxon>
        <taxon>Planctomycetales</taxon>
        <taxon>Planctomycetaceae</taxon>
        <taxon>Polystyrenella</taxon>
    </lineage>
</organism>
<evidence type="ECO:0000259" key="14">
    <source>
        <dbReference type="PROSITE" id="PS50109"/>
    </source>
</evidence>
<feature type="modified residue" description="4-aspartylphosphate" evidence="12">
    <location>
        <position position="783"/>
    </location>
</feature>
<dbReference type="Pfam" id="PF08447">
    <property type="entry name" value="PAS_3"/>
    <property type="match status" value="2"/>
</dbReference>
<evidence type="ECO:0000259" key="17">
    <source>
        <dbReference type="PROSITE" id="PS50113"/>
    </source>
</evidence>
<evidence type="ECO:0000259" key="16">
    <source>
        <dbReference type="PROSITE" id="PS50112"/>
    </source>
</evidence>
<keyword evidence="19" id="KW-1185">Reference proteome</keyword>
<evidence type="ECO:0000256" key="11">
    <source>
        <dbReference type="ARBA" id="ARBA00023306"/>
    </source>
</evidence>
<keyword evidence="9" id="KW-0902">Two-component regulatory system</keyword>
<dbReference type="SMART" id="SM00091">
    <property type="entry name" value="PAS"/>
    <property type="match status" value="2"/>
</dbReference>
<dbReference type="SMART" id="SM00388">
    <property type="entry name" value="HisKA"/>
    <property type="match status" value="1"/>
</dbReference>
<dbReference type="InterPro" id="IPR003594">
    <property type="entry name" value="HATPase_dom"/>
</dbReference>
<dbReference type="InterPro" id="IPR004358">
    <property type="entry name" value="Sig_transdc_His_kin-like_C"/>
</dbReference>
<dbReference type="Gene3D" id="3.30.450.40">
    <property type="match status" value="1"/>
</dbReference>
<keyword evidence="5 18" id="KW-0808">Transferase</keyword>
<dbReference type="AlphaFoldDB" id="A0A518CP30"/>
<evidence type="ECO:0000313" key="19">
    <source>
        <dbReference type="Proteomes" id="UP000317178"/>
    </source>
</evidence>
<dbReference type="Pfam" id="PF02518">
    <property type="entry name" value="HATPase_c"/>
    <property type="match status" value="1"/>
</dbReference>
<dbReference type="InterPro" id="IPR029016">
    <property type="entry name" value="GAF-like_dom_sf"/>
</dbReference>
<gene>
    <name evidence="18" type="primary">arcB</name>
    <name evidence="18" type="ORF">Pla110_27170</name>
</gene>
<evidence type="ECO:0000256" key="9">
    <source>
        <dbReference type="ARBA" id="ARBA00023012"/>
    </source>
</evidence>
<dbReference type="SUPFAM" id="SSF55874">
    <property type="entry name" value="ATPase domain of HSP90 chaperone/DNA topoisomerase II/histidine kinase"/>
    <property type="match status" value="1"/>
</dbReference>
<evidence type="ECO:0000256" key="1">
    <source>
        <dbReference type="ARBA" id="ARBA00000085"/>
    </source>
</evidence>
<dbReference type="SUPFAM" id="SSF55781">
    <property type="entry name" value="GAF domain-like"/>
    <property type="match status" value="1"/>
</dbReference>
<dbReference type="InterPro" id="IPR001789">
    <property type="entry name" value="Sig_transdc_resp-reg_receiver"/>
</dbReference>
<dbReference type="InterPro" id="IPR001610">
    <property type="entry name" value="PAC"/>
</dbReference>
<dbReference type="PANTHER" id="PTHR43047:SF72">
    <property type="entry name" value="OSMOSENSING HISTIDINE PROTEIN KINASE SLN1"/>
    <property type="match status" value="1"/>
</dbReference>
<keyword evidence="8" id="KW-0067">ATP-binding</keyword>
<dbReference type="SUPFAM" id="SSF47384">
    <property type="entry name" value="Homodimeric domain of signal transducing histidine kinase"/>
    <property type="match status" value="1"/>
</dbReference>
<dbReference type="InterPro" id="IPR003661">
    <property type="entry name" value="HisK_dim/P_dom"/>
</dbReference>
<proteinExistence type="predicted"/>
<feature type="region of interest" description="Disordered" evidence="13">
    <location>
        <begin position="1"/>
        <end position="31"/>
    </location>
</feature>
<dbReference type="InterPro" id="IPR000700">
    <property type="entry name" value="PAS-assoc_C"/>
</dbReference>
<reference evidence="18 19" key="1">
    <citation type="submission" date="2019-02" db="EMBL/GenBank/DDBJ databases">
        <title>Deep-cultivation of Planctomycetes and their phenomic and genomic characterization uncovers novel biology.</title>
        <authorList>
            <person name="Wiegand S."/>
            <person name="Jogler M."/>
            <person name="Boedeker C."/>
            <person name="Pinto D."/>
            <person name="Vollmers J."/>
            <person name="Rivas-Marin E."/>
            <person name="Kohn T."/>
            <person name="Peeters S.H."/>
            <person name="Heuer A."/>
            <person name="Rast P."/>
            <person name="Oberbeckmann S."/>
            <person name="Bunk B."/>
            <person name="Jeske O."/>
            <person name="Meyerdierks A."/>
            <person name="Storesund J.E."/>
            <person name="Kallscheuer N."/>
            <person name="Luecker S."/>
            <person name="Lage O.M."/>
            <person name="Pohl T."/>
            <person name="Merkel B.J."/>
            <person name="Hornburger P."/>
            <person name="Mueller R.-W."/>
            <person name="Bruemmer F."/>
            <person name="Labrenz M."/>
            <person name="Spormann A.M."/>
            <person name="Op den Camp H."/>
            <person name="Overmann J."/>
            <person name="Amann R."/>
            <person name="Jetten M.S.M."/>
            <person name="Mascher T."/>
            <person name="Medema M.H."/>
            <person name="Devos D.P."/>
            <person name="Kaster A.-K."/>
            <person name="Ovreas L."/>
            <person name="Rohde M."/>
            <person name="Galperin M.Y."/>
            <person name="Jogler C."/>
        </authorList>
    </citation>
    <scope>NUCLEOTIDE SEQUENCE [LARGE SCALE GENOMIC DNA]</scope>
    <source>
        <strain evidence="18 19">Pla110</strain>
    </source>
</reference>
<dbReference type="GO" id="GO:0000155">
    <property type="term" value="F:phosphorelay sensor kinase activity"/>
    <property type="evidence" value="ECO:0007669"/>
    <property type="project" value="InterPro"/>
</dbReference>
<dbReference type="Gene3D" id="3.30.565.10">
    <property type="entry name" value="Histidine kinase-like ATPase, C-terminal domain"/>
    <property type="match status" value="1"/>
</dbReference>
<dbReference type="CDD" id="cd17546">
    <property type="entry name" value="REC_hyHK_CKI1_RcsC-like"/>
    <property type="match status" value="1"/>
</dbReference>
<dbReference type="InterPro" id="IPR005467">
    <property type="entry name" value="His_kinase_dom"/>
</dbReference>
<dbReference type="InterPro" id="IPR003018">
    <property type="entry name" value="GAF"/>
</dbReference>
<evidence type="ECO:0000256" key="7">
    <source>
        <dbReference type="ARBA" id="ARBA00022777"/>
    </source>
</evidence>
<dbReference type="GO" id="GO:0009927">
    <property type="term" value="F:histidine phosphotransfer kinase activity"/>
    <property type="evidence" value="ECO:0007669"/>
    <property type="project" value="TreeGrafter"/>
</dbReference>
<dbReference type="CDD" id="cd00082">
    <property type="entry name" value="HisKA"/>
    <property type="match status" value="1"/>
</dbReference>
<name>A0A518CP30_9PLAN</name>
<dbReference type="RefSeq" id="WP_144996207.1">
    <property type="nucleotide sequence ID" value="NZ_CP036281.1"/>
</dbReference>
<dbReference type="InterPro" id="IPR035965">
    <property type="entry name" value="PAS-like_dom_sf"/>
</dbReference>
<dbReference type="SMART" id="SM00448">
    <property type="entry name" value="REC"/>
    <property type="match status" value="1"/>
</dbReference>
<dbReference type="FunFam" id="1.10.287.130:FF:000038">
    <property type="entry name" value="Sensory transduction histidine kinase"/>
    <property type="match status" value="1"/>
</dbReference>
<dbReference type="Gene3D" id="3.30.450.20">
    <property type="entry name" value="PAS domain"/>
    <property type="match status" value="2"/>
</dbReference>
<dbReference type="Pfam" id="PF00512">
    <property type="entry name" value="HisKA"/>
    <property type="match status" value="1"/>
</dbReference>
<dbReference type="SMART" id="SM00387">
    <property type="entry name" value="HATPase_c"/>
    <property type="match status" value="1"/>
</dbReference>
<dbReference type="Gene3D" id="3.40.50.2300">
    <property type="match status" value="1"/>
</dbReference>
<keyword evidence="10" id="KW-0472">Membrane</keyword>
<dbReference type="SMART" id="SM00065">
    <property type="entry name" value="GAF"/>
    <property type="match status" value="1"/>
</dbReference>